<organism evidence="2 3">
    <name type="scientific">Ciona savignyi</name>
    <name type="common">Pacific transparent sea squirt</name>
    <dbReference type="NCBI Taxonomy" id="51511"/>
    <lineage>
        <taxon>Eukaryota</taxon>
        <taxon>Metazoa</taxon>
        <taxon>Chordata</taxon>
        <taxon>Tunicata</taxon>
        <taxon>Ascidiacea</taxon>
        <taxon>Phlebobranchia</taxon>
        <taxon>Cionidae</taxon>
        <taxon>Ciona</taxon>
    </lineage>
</organism>
<feature type="compositionally biased region" description="Low complexity" evidence="1">
    <location>
        <begin position="68"/>
        <end position="81"/>
    </location>
</feature>
<reference evidence="3" key="1">
    <citation type="submission" date="2003-08" db="EMBL/GenBank/DDBJ databases">
        <authorList>
            <person name="Birren B."/>
            <person name="Nusbaum C."/>
            <person name="Abebe A."/>
            <person name="Abouelleil A."/>
            <person name="Adekoya E."/>
            <person name="Ait-zahra M."/>
            <person name="Allen N."/>
            <person name="Allen T."/>
            <person name="An P."/>
            <person name="Anderson M."/>
            <person name="Anderson S."/>
            <person name="Arachchi H."/>
            <person name="Armbruster J."/>
            <person name="Bachantsang P."/>
            <person name="Baldwin J."/>
            <person name="Barry A."/>
            <person name="Bayul T."/>
            <person name="Blitshsteyn B."/>
            <person name="Bloom T."/>
            <person name="Blye J."/>
            <person name="Boguslavskiy L."/>
            <person name="Borowsky M."/>
            <person name="Boukhgalter B."/>
            <person name="Brunache A."/>
            <person name="Butler J."/>
            <person name="Calixte N."/>
            <person name="Calvo S."/>
            <person name="Camarata J."/>
            <person name="Campo K."/>
            <person name="Chang J."/>
            <person name="Cheshatsang Y."/>
            <person name="Citroen M."/>
            <person name="Collymore A."/>
            <person name="Considine T."/>
            <person name="Cook A."/>
            <person name="Cooke P."/>
            <person name="Corum B."/>
            <person name="Cuomo C."/>
            <person name="David R."/>
            <person name="Dawoe T."/>
            <person name="Degray S."/>
            <person name="Dodge S."/>
            <person name="Dooley K."/>
            <person name="Dorje P."/>
            <person name="Dorjee K."/>
            <person name="Dorris L."/>
            <person name="Duffey N."/>
            <person name="Dupes A."/>
            <person name="Elkins T."/>
            <person name="Engels R."/>
            <person name="Erickson J."/>
            <person name="Farina A."/>
            <person name="Faro S."/>
            <person name="Ferreira P."/>
            <person name="Fischer H."/>
            <person name="Fitzgerald M."/>
            <person name="Foley K."/>
            <person name="Gage D."/>
            <person name="Galagan J."/>
            <person name="Gearin G."/>
            <person name="Gnerre S."/>
            <person name="Gnirke A."/>
            <person name="Goyette A."/>
            <person name="Graham J."/>
            <person name="Grandbois E."/>
            <person name="Gyaltsen K."/>
            <person name="Hafez N."/>
            <person name="Hagopian D."/>
            <person name="Hagos B."/>
            <person name="Hall J."/>
            <person name="Hatcher B."/>
            <person name="Heller A."/>
            <person name="Higgins H."/>
            <person name="Honan T."/>
            <person name="Horn A."/>
            <person name="Houde N."/>
            <person name="Hughes L."/>
            <person name="Hulme W."/>
            <person name="Husby E."/>
            <person name="Iliev I."/>
            <person name="Jaffe D."/>
            <person name="Jones C."/>
            <person name="Kamal M."/>
            <person name="Kamat A."/>
            <person name="Kamvysselis M."/>
            <person name="Karlsson E."/>
            <person name="Kells C."/>
            <person name="Kieu A."/>
            <person name="Kisner P."/>
            <person name="Kodira C."/>
            <person name="Kulbokas E."/>
            <person name="Labutti K."/>
            <person name="Lama D."/>
            <person name="Landers T."/>
            <person name="Leger J."/>
            <person name="Levine S."/>
            <person name="Lewis D."/>
            <person name="Lewis T."/>
            <person name="Lindblad-toh K."/>
            <person name="Liu X."/>
            <person name="Lokyitsang T."/>
            <person name="Lokyitsang Y."/>
            <person name="Lucien O."/>
            <person name="Lui A."/>
            <person name="Ma L.J."/>
            <person name="Mabbitt R."/>
            <person name="Macdonald J."/>
            <person name="Maclean C."/>
            <person name="Major J."/>
            <person name="Manning J."/>
            <person name="Marabella R."/>
            <person name="Maru K."/>
            <person name="Matthews C."/>
            <person name="Mauceli E."/>
            <person name="Mccarthy M."/>
            <person name="Mcdonough S."/>
            <person name="Mcghee T."/>
            <person name="Meldrim J."/>
            <person name="Meneus L."/>
            <person name="Mesirov J."/>
            <person name="Mihalev A."/>
            <person name="Mihova T."/>
            <person name="Mikkelsen T."/>
            <person name="Mlenga V."/>
            <person name="Moru K."/>
            <person name="Mozes J."/>
            <person name="Mulrain L."/>
            <person name="Munson G."/>
            <person name="Naylor J."/>
            <person name="Newes C."/>
            <person name="Nguyen C."/>
            <person name="Nguyen N."/>
            <person name="Nguyen T."/>
            <person name="Nicol R."/>
            <person name="Nielsen C."/>
            <person name="Nizzari M."/>
            <person name="Norbu C."/>
            <person name="Norbu N."/>
            <person name="O'donnell P."/>
            <person name="Okoawo O."/>
            <person name="O'leary S."/>
            <person name="Omotosho B."/>
            <person name="O'neill K."/>
            <person name="Osman S."/>
            <person name="Parker S."/>
            <person name="Perrin D."/>
            <person name="Phunkhang P."/>
            <person name="Piqani B."/>
            <person name="Purcell S."/>
            <person name="Rachupka T."/>
            <person name="Ramasamy U."/>
            <person name="Rameau R."/>
            <person name="Ray V."/>
            <person name="Raymond C."/>
            <person name="Retta R."/>
            <person name="Richardson S."/>
            <person name="Rise C."/>
            <person name="Rodriguez J."/>
            <person name="Rogers J."/>
            <person name="Rogov P."/>
            <person name="Rutman M."/>
            <person name="Schupbach R."/>
            <person name="Seaman C."/>
            <person name="Settipalli S."/>
            <person name="Sharpe T."/>
            <person name="Sheridan J."/>
            <person name="Sherpa N."/>
            <person name="Shi J."/>
            <person name="Smirnov S."/>
            <person name="Smith C."/>
            <person name="Sougnez C."/>
            <person name="Spencer B."/>
            <person name="Stalker J."/>
            <person name="Stange-thomann N."/>
            <person name="Stavropoulos S."/>
            <person name="Stetson K."/>
            <person name="Stone C."/>
            <person name="Stone S."/>
            <person name="Stubbs M."/>
            <person name="Talamas J."/>
            <person name="Tchuinga P."/>
            <person name="Tenzing P."/>
            <person name="Tesfaye S."/>
            <person name="Theodore J."/>
            <person name="Thoulutsang Y."/>
            <person name="Topham K."/>
            <person name="Towey S."/>
            <person name="Tsamla T."/>
            <person name="Tsomo N."/>
            <person name="Vallee D."/>
            <person name="Vassiliev H."/>
            <person name="Venkataraman V."/>
            <person name="Vinson J."/>
            <person name="Vo A."/>
            <person name="Wade C."/>
            <person name="Wang S."/>
            <person name="Wangchuk T."/>
            <person name="Wangdi T."/>
            <person name="Whittaker C."/>
            <person name="Wilkinson J."/>
            <person name="Wu Y."/>
            <person name="Wyman D."/>
            <person name="Yadav S."/>
            <person name="Yang S."/>
            <person name="Yang X."/>
            <person name="Yeager S."/>
            <person name="Yee E."/>
            <person name="Young G."/>
            <person name="Zainoun J."/>
            <person name="Zembeck L."/>
            <person name="Zimmer A."/>
            <person name="Zody M."/>
            <person name="Lander E."/>
        </authorList>
    </citation>
    <scope>NUCLEOTIDE SEQUENCE [LARGE SCALE GENOMIC DNA]</scope>
</reference>
<proteinExistence type="predicted"/>
<dbReference type="Proteomes" id="UP000007875">
    <property type="component" value="Unassembled WGS sequence"/>
</dbReference>
<reference evidence="2" key="3">
    <citation type="submission" date="2025-09" db="UniProtKB">
        <authorList>
            <consortium name="Ensembl"/>
        </authorList>
    </citation>
    <scope>IDENTIFICATION</scope>
</reference>
<feature type="compositionally biased region" description="Basic and acidic residues" evidence="1">
    <location>
        <begin position="358"/>
        <end position="368"/>
    </location>
</feature>
<accession>H2YK00</accession>
<feature type="region of interest" description="Disordered" evidence="1">
    <location>
        <begin position="270"/>
        <end position="393"/>
    </location>
</feature>
<feature type="region of interest" description="Disordered" evidence="1">
    <location>
        <begin position="59"/>
        <end position="124"/>
    </location>
</feature>
<feature type="compositionally biased region" description="Basic and acidic residues" evidence="1">
    <location>
        <begin position="216"/>
        <end position="234"/>
    </location>
</feature>
<feature type="compositionally biased region" description="Polar residues" evidence="1">
    <location>
        <begin position="276"/>
        <end position="310"/>
    </location>
</feature>
<dbReference type="InParanoid" id="H2YK00"/>
<dbReference type="AlphaFoldDB" id="H2YK00"/>
<feature type="region of interest" description="Disordered" evidence="1">
    <location>
        <begin position="1"/>
        <end position="35"/>
    </location>
</feature>
<reference evidence="2" key="2">
    <citation type="submission" date="2025-08" db="UniProtKB">
        <authorList>
            <consortium name="Ensembl"/>
        </authorList>
    </citation>
    <scope>IDENTIFICATION</scope>
</reference>
<feature type="compositionally biased region" description="Polar residues" evidence="1">
    <location>
        <begin position="175"/>
        <end position="190"/>
    </location>
</feature>
<feature type="region of interest" description="Disordered" evidence="1">
    <location>
        <begin position="216"/>
        <end position="235"/>
    </location>
</feature>
<evidence type="ECO:0000313" key="3">
    <source>
        <dbReference type="Proteomes" id="UP000007875"/>
    </source>
</evidence>
<dbReference type="Ensembl" id="ENSCSAVT00000005724.1">
    <property type="protein sequence ID" value="ENSCSAVP00000005649.1"/>
    <property type="gene ID" value="ENSCSAVG00000003366.1"/>
</dbReference>
<evidence type="ECO:0000313" key="2">
    <source>
        <dbReference type="Ensembl" id="ENSCSAVP00000005649.1"/>
    </source>
</evidence>
<sequence>MSHRKRSRSGTVVSDADTETPDMSSIPKGFQRLFNPHRFDCSSDESRFQYVTLQIVDSAELNASKADPPTTTTPESSISTTPPAPPPPPHPPLIPKEAFQGPVGPVQDPIPLPPPLDSDTSSFRAAAGLMSELLSLQVRKVSNRTQGNQADTQPKNTNPDEQLERFPAKAGAVPTQGTNVQPSTGINSSKTVEKRSSGNSNSDDEDDARFLLSKLDDLNLSSKEKEQQNSEDGQRSLFVQELLLSIFAEGADADPVVSSPLHMQRAVATDCPLLASTPNRTTTTEDSVSVPPDNQSPIETNKSTSNNNDTGVGHSMLSGSSPLAQSLSSGLHGSSLLDVQPTGSRSAPHLAPGGGDRVSSDPERWVYREEEDSKDSDEDKPPSPTPMLGLRMPGRMFAAGPLRVTAGVGGAAVNDFNRDEVPTSTLTKHIR</sequence>
<feature type="region of interest" description="Disordered" evidence="1">
    <location>
        <begin position="140"/>
        <end position="210"/>
    </location>
</feature>
<keyword evidence="3" id="KW-1185">Reference proteome</keyword>
<name>H2YK00_CIOSA</name>
<feature type="compositionally biased region" description="Acidic residues" evidence="1">
    <location>
        <begin position="369"/>
        <end position="378"/>
    </location>
</feature>
<feature type="compositionally biased region" description="Polar residues" evidence="1">
    <location>
        <begin position="143"/>
        <end position="160"/>
    </location>
</feature>
<dbReference type="HOGENOM" id="CLU_636088_0_0_1"/>
<feature type="compositionally biased region" description="Pro residues" evidence="1">
    <location>
        <begin position="82"/>
        <end position="94"/>
    </location>
</feature>
<feature type="compositionally biased region" description="Low complexity" evidence="1">
    <location>
        <begin position="317"/>
        <end position="337"/>
    </location>
</feature>
<protein>
    <submittedName>
        <fullName evidence="2">Uncharacterized protein</fullName>
    </submittedName>
</protein>
<evidence type="ECO:0000256" key="1">
    <source>
        <dbReference type="SAM" id="MobiDB-lite"/>
    </source>
</evidence>